<name>A0A9W8LMX0_9FUNG</name>
<dbReference type="Proteomes" id="UP001140094">
    <property type="component" value="Unassembled WGS sequence"/>
</dbReference>
<feature type="region of interest" description="Disordered" evidence="1">
    <location>
        <begin position="26"/>
        <end position="119"/>
    </location>
</feature>
<gene>
    <name evidence="2" type="ORF">H4R20_007233</name>
</gene>
<proteinExistence type="predicted"/>
<sequence>NLKNSGNYAIKVVDENGEDFYGQFFKLSGGKGNASDANKKTDSSKMAAKTGKESQTVNLASAESGKHADTQAHNDQPAAASPKKTTTPMKGAAAESNTTDAKPMRKGSEPSNGAISSSSGAVAAMLAACAGVLSAATF</sequence>
<accession>A0A9W8LMX0</accession>
<keyword evidence="3" id="KW-1185">Reference proteome</keyword>
<reference evidence="2" key="1">
    <citation type="submission" date="2022-07" db="EMBL/GenBank/DDBJ databases">
        <title>Phylogenomic reconstructions and comparative analyses of Kickxellomycotina fungi.</title>
        <authorList>
            <person name="Reynolds N.K."/>
            <person name="Stajich J.E."/>
            <person name="Barry K."/>
            <person name="Grigoriev I.V."/>
            <person name="Crous P."/>
            <person name="Smith M.E."/>
        </authorList>
    </citation>
    <scope>NUCLEOTIDE SEQUENCE</scope>
    <source>
        <strain evidence="2">NRRL 1565</strain>
    </source>
</reference>
<comment type="caution">
    <text evidence="2">The sequence shown here is derived from an EMBL/GenBank/DDBJ whole genome shotgun (WGS) entry which is preliminary data.</text>
</comment>
<feature type="compositionally biased region" description="Low complexity" evidence="1">
    <location>
        <begin position="109"/>
        <end position="119"/>
    </location>
</feature>
<evidence type="ECO:0000313" key="3">
    <source>
        <dbReference type="Proteomes" id="UP001140094"/>
    </source>
</evidence>
<protein>
    <submittedName>
        <fullName evidence="2">Uncharacterized protein</fullName>
    </submittedName>
</protein>
<evidence type="ECO:0000313" key="2">
    <source>
        <dbReference type="EMBL" id="KAJ2789149.1"/>
    </source>
</evidence>
<organism evidence="2 3">
    <name type="scientific">Coemansia guatemalensis</name>
    <dbReference type="NCBI Taxonomy" id="2761395"/>
    <lineage>
        <taxon>Eukaryota</taxon>
        <taxon>Fungi</taxon>
        <taxon>Fungi incertae sedis</taxon>
        <taxon>Zoopagomycota</taxon>
        <taxon>Kickxellomycotina</taxon>
        <taxon>Kickxellomycetes</taxon>
        <taxon>Kickxellales</taxon>
        <taxon>Kickxellaceae</taxon>
        <taxon>Coemansia</taxon>
    </lineage>
</organism>
<evidence type="ECO:0000256" key="1">
    <source>
        <dbReference type="SAM" id="MobiDB-lite"/>
    </source>
</evidence>
<dbReference type="AlphaFoldDB" id="A0A9W8LMX0"/>
<dbReference type="EMBL" id="JANBUO010003886">
    <property type="protein sequence ID" value="KAJ2789149.1"/>
    <property type="molecule type" value="Genomic_DNA"/>
</dbReference>
<feature type="non-terminal residue" evidence="2">
    <location>
        <position position="1"/>
    </location>
</feature>